<sequence length="498" mass="52623">HLWPGQPCFTLISNTSIIMLLFASQENMPSGQLANPFSAMSLDSQASQDVLRSRPGNRVSPPDYDGNEGMATCSQAEALGTQDYITPVDQFGTEADAAPGARVARSPAQLSPNRMKRARRAGTGTPPRQPGPGAGQRLVRVRSPPCYRCIFRDADAEEGMSAWSSKRDAASFPTSRMRLDFKELGLLGQGNYSKVFRVRHRLDGREYALKRSARETRPDSPDFAQYLQEVQVLAHTPPHPGLVRYHGAWVEPVSPAGLHTYLLLERCDVSLGTHLALSGERPAPAELARLVRALAGALAHLHAHGVAHLDLKPDNVYLLEGGEGHGAGGPAPPPPEYKLGDFGQAARLDGAGPAAVTEGDGRYMAPELMNADHRDLPAADMFALGATALQLASGEDLPRGGAAYAALRAGKLPLLPTLPVGLARLIKALMSPNPADRPTAAKVLAMPCLQGEEREGTPTPPPAPAAGGRQQAPGSGSSAGGRGGAPQYSGLVLQRSAH</sequence>
<keyword evidence="1" id="KW-0808">Transferase</keyword>
<dbReference type="Pfam" id="PF00069">
    <property type="entry name" value="Pkinase"/>
    <property type="match status" value="1"/>
</dbReference>
<keyword evidence="9" id="KW-0732">Signal</keyword>
<dbReference type="InterPro" id="IPR008271">
    <property type="entry name" value="Ser/Thr_kinase_AS"/>
</dbReference>
<keyword evidence="7" id="KW-0723">Serine/threonine-protein kinase</keyword>
<dbReference type="Gene3D" id="1.10.510.10">
    <property type="entry name" value="Transferase(Phosphotransferase) domain 1"/>
    <property type="match status" value="1"/>
</dbReference>
<feature type="chain" id="PRO_5008901262" description="Protein kinase domain-containing protein" evidence="9">
    <location>
        <begin position="24"/>
        <end position="498"/>
    </location>
</feature>
<evidence type="ECO:0000256" key="3">
    <source>
        <dbReference type="ARBA" id="ARBA00022777"/>
    </source>
</evidence>
<protein>
    <recommendedName>
        <fullName evidence="10">Protein kinase domain-containing protein</fullName>
    </recommendedName>
</protein>
<gene>
    <name evidence="11" type="ORF">g.58567</name>
</gene>
<dbReference type="PROSITE" id="PS00107">
    <property type="entry name" value="PROTEIN_KINASE_ATP"/>
    <property type="match status" value="1"/>
</dbReference>
<feature type="domain" description="Protein kinase" evidence="10">
    <location>
        <begin position="181"/>
        <end position="449"/>
    </location>
</feature>
<feature type="binding site" evidence="6">
    <location>
        <position position="210"/>
    </location>
    <ligand>
        <name>ATP</name>
        <dbReference type="ChEBI" id="CHEBI:30616"/>
    </ligand>
</feature>
<dbReference type="GO" id="GO:0004674">
    <property type="term" value="F:protein serine/threonine kinase activity"/>
    <property type="evidence" value="ECO:0007669"/>
    <property type="project" value="UniProtKB-KW"/>
</dbReference>
<keyword evidence="2 6" id="KW-0547">Nucleotide-binding</keyword>
<dbReference type="Gene3D" id="3.30.200.20">
    <property type="entry name" value="Phosphorylase Kinase, domain 1"/>
    <property type="match status" value="1"/>
</dbReference>
<keyword evidence="4 6" id="KW-0067">ATP-binding</keyword>
<name>A0A1D1ZW57_AUXPR</name>
<feature type="non-terminal residue" evidence="11">
    <location>
        <position position="1"/>
    </location>
</feature>
<organism evidence="11">
    <name type="scientific">Auxenochlorella protothecoides</name>
    <name type="common">Green microalga</name>
    <name type="synonym">Chlorella protothecoides</name>
    <dbReference type="NCBI Taxonomy" id="3075"/>
    <lineage>
        <taxon>Eukaryota</taxon>
        <taxon>Viridiplantae</taxon>
        <taxon>Chlorophyta</taxon>
        <taxon>core chlorophytes</taxon>
        <taxon>Trebouxiophyceae</taxon>
        <taxon>Chlorellales</taxon>
        <taxon>Chlorellaceae</taxon>
        <taxon>Auxenochlorella</taxon>
    </lineage>
</organism>
<evidence type="ECO:0000256" key="6">
    <source>
        <dbReference type="PROSITE-ProRule" id="PRU10141"/>
    </source>
</evidence>
<evidence type="ECO:0000256" key="8">
    <source>
        <dbReference type="SAM" id="MobiDB-lite"/>
    </source>
</evidence>
<evidence type="ECO:0000313" key="11">
    <source>
        <dbReference type="EMBL" id="JAT71107.1"/>
    </source>
</evidence>
<dbReference type="InterPro" id="IPR050339">
    <property type="entry name" value="CC_SR_Kinase"/>
</dbReference>
<dbReference type="SUPFAM" id="SSF56112">
    <property type="entry name" value="Protein kinase-like (PK-like)"/>
    <property type="match status" value="1"/>
</dbReference>
<evidence type="ECO:0000256" key="9">
    <source>
        <dbReference type="SAM" id="SignalP"/>
    </source>
</evidence>
<evidence type="ECO:0000259" key="10">
    <source>
        <dbReference type="PROSITE" id="PS50011"/>
    </source>
</evidence>
<evidence type="ECO:0000256" key="7">
    <source>
        <dbReference type="RuleBase" id="RU000304"/>
    </source>
</evidence>
<dbReference type="SMART" id="SM00220">
    <property type="entry name" value="S_TKc"/>
    <property type="match status" value="1"/>
</dbReference>
<dbReference type="PANTHER" id="PTHR11042">
    <property type="entry name" value="EUKARYOTIC TRANSLATION INITIATION FACTOR 2-ALPHA KINASE EIF2-ALPHA KINASE -RELATED"/>
    <property type="match status" value="1"/>
</dbReference>
<dbReference type="InterPro" id="IPR011009">
    <property type="entry name" value="Kinase-like_dom_sf"/>
</dbReference>
<feature type="region of interest" description="Disordered" evidence="8">
    <location>
        <begin position="97"/>
        <end position="138"/>
    </location>
</feature>
<dbReference type="EMBL" id="GDKF01007515">
    <property type="protein sequence ID" value="JAT71107.1"/>
    <property type="molecule type" value="Transcribed_RNA"/>
</dbReference>
<dbReference type="GO" id="GO:0005737">
    <property type="term" value="C:cytoplasm"/>
    <property type="evidence" value="ECO:0007669"/>
    <property type="project" value="TreeGrafter"/>
</dbReference>
<dbReference type="AlphaFoldDB" id="A0A1D1ZW57"/>
<feature type="region of interest" description="Disordered" evidence="8">
    <location>
        <begin position="452"/>
        <end position="498"/>
    </location>
</feature>
<dbReference type="InterPro" id="IPR017441">
    <property type="entry name" value="Protein_kinase_ATP_BS"/>
</dbReference>
<evidence type="ECO:0000256" key="2">
    <source>
        <dbReference type="ARBA" id="ARBA00022741"/>
    </source>
</evidence>
<dbReference type="GO" id="GO:0005634">
    <property type="term" value="C:nucleus"/>
    <property type="evidence" value="ECO:0007669"/>
    <property type="project" value="TreeGrafter"/>
</dbReference>
<keyword evidence="3" id="KW-0418">Kinase</keyword>
<feature type="signal peptide" evidence="9">
    <location>
        <begin position="1"/>
        <end position="23"/>
    </location>
</feature>
<evidence type="ECO:0000256" key="5">
    <source>
        <dbReference type="ARBA" id="ARBA00037982"/>
    </source>
</evidence>
<feature type="compositionally biased region" description="Low complexity" evidence="8">
    <location>
        <begin position="465"/>
        <end position="476"/>
    </location>
</feature>
<proteinExistence type="inferred from homology"/>
<dbReference type="InterPro" id="IPR000719">
    <property type="entry name" value="Prot_kinase_dom"/>
</dbReference>
<dbReference type="PROSITE" id="PS00108">
    <property type="entry name" value="PROTEIN_KINASE_ST"/>
    <property type="match status" value="1"/>
</dbReference>
<comment type="similarity">
    <text evidence="5">Belongs to the protein kinase superfamily. Ser/Thr protein kinase family. GCN2 subfamily.</text>
</comment>
<dbReference type="PROSITE" id="PS50011">
    <property type="entry name" value="PROTEIN_KINASE_DOM"/>
    <property type="match status" value="1"/>
</dbReference>
<feature type="region of interest" description="Disordered" evidence="8">
    <location>
        <begin position="44"/>
        <end position="67"/>
    </location>
</feature>
<reference evidence="11" key="1">
    <citation type="submission" date="2015-08" db="EMBL/GenBank/DDBJ databases">
        <authorList>
            <person name="Babu N.S."/>
            <person name="Beckwith C.J."/>
            <person name="Beseler K.G."/>
            <person name="Brison A."/>
            <person name="Carone J.V."/>
            <person name="Caskin T.P."/>
            <person name="Diamond M."/>
            <person name="Durham M.E."/>
            <person name="Foxe J.M."/>
            <person name="Go M."/>
            <person name="Henderson B.A."/>
            <person name="Jones I.B."/>
            <person name="McGettigan J.A."/>
            <person name="Micheletti S.J."/>
            <person name="Nasrallah M.E."/>
            <person name="Ortiz D."/>
            <person name="Piller C.R."/>
            <person name="Privatt S.R."/>
            <person name="Schneider S.L."/>
            <person name="Sharp S."/>
            <person name="Smith T.C."/>
            <person name="Stanton J.D."/>
            <person name="Ullery H.E."/>
            <person name="Wilson R.J."/>
            <person name="Serrano M.G."/>
            <person name="Buck G."/>
            <person name="Lee V."/>
            <person name="Wang Y."/>
            <person name="Carvalho R."/>
            <person name="Voegtly L."/>
            <person name="Shi R."/>
            <person name="Duckworth R."/>
            <person name="Johnson A."/>
            <person name="Loviza R."/>
            <person name="Walstead R."/>
            <person name="Shah Z."/>
            <person name="Kiflezghi M."/>
            <person name="Wade K."/>
            <person name="Ball S.L."/>
            <person name="Bradley K.W."/>
            <person name="Asai D.J."/>
            <person name="Bowman C.A."/>
            <person name="Russell D.A."/>
            <person name="Pope W.H."/>
            <person name="Jacobs-Sera D."/>
            <person name="Hendrix R.W."/>
            <person name="Hatfull G.F."/>
        </authorList>
    </citation>
    <scope>NUCLEOTIDE SEQUENCE</scope>
</reference>
<evidence type="ECO:0000256" key="1">
    <source>
        <dbReference type="ARBA" id="ARBA00022679"/>
    </source>
</evidence>
<accession>A0A1D1ZW57</accession>
<evidence type="ECO:0000256" key="4">
    <source>
        <dbReference type="ARBA" id="ARBA00022840"/>
    </source>
</evidence>
<dbReference type="GO" id="GO:0005524">
    <property type="term" value="F:ATP binding"/>
    <property type="evidence" value="ECO:0007669"/>
    <property type="project" value="UniProtKB-UniRule"/>
</dbReference>